<evidence type="ECO:0008006" key="4">
    <source>
        <dbReference type="Google" id="ProtNLM"/>
    </source>
</evidence>
<dbReference type="EMBL" id="RQTK01000085">
    <property type="protein sequence ID" value="RUS88363.1"/>
    <property type="molecule type" value="Genomic_DNA"/>
</dbReference>
<keyword evidence="1" id="KW-0732">Signal</keyword>
<evidence type="ECO:0000256" key="1">
    <source>
        <dbReference type="SAM" id="SignalP"/>
    </source>
</evidence>
<feature type="chain" id="PRO_5018541353" description="GDNF/GAS1 domain-containing protein" evidence="1">
    <location>
        <begin position="24"/>
        <end position="414"/>
    </location>
</feature>
<keyword evidence="3" id="KW-1185">Reference proteome</keyword>
<name>A0A3S1A1Q0_ELYCH</name>
<comment type="caution">
    <text evidence="2">The sequence shown here is derived from an EMBL/GenBank/DDBJ whole genome shotgun (WGS) entry which is preliminary data.</text>
</comment>
<reference evidence="2 3" key="1">
    <citation type="submission" date="2019-01" db="EMBL/GenBank/DDBJ databases">
        <title>A draft genome assembly of the solar-powered sea slug Elysia chlorotica.</title>
        <authorList>
            <person name="Cai H."/>
            <person name="Li Q."/>
            <person name="Fang X."/>
            <person name="Li J."/>
            <person name="Curtis N.E."/>
            <person name="Altenburger A."/>
            <person name="Shibata T."/>
            <person name="Feng M."/>
            <person name="Maeda T."/>
            <person name="Schwartz J.A."/>
            <person name="Shigenobu S."/>
            <person name="Lundholm N."/>
            <person name="Nishiyama T."/>
            <person name="Yang H."/>
            <person name="Hasebe M."/>
            <person name="Li S."/>
            <person name="Pierce S.K."/>
            <person name="Wang J."/>
        </authorList>
    </citation>
    <scope>NUCLEOTIDE SEQUENCE [LARGE SCALE GENOMIC DNA]</scope>
    <source>
        <strain evidence="2">EC2010</strain>
        <tissue evidence="2">Whole organism of an adult</tissue>
    </source>
</reference>
<feature type="signal peptide" evidence="1">
    <location>
        <begin position="1"/>
        <end position="23"/>
    </location>
</feature>
<evidence type="ECO:0000313" key="2">
    <source>
        <dbReference type="EMBL" id="RUS88363.1"/>
    </source>
</evidence>
<sequence>MTRQFMGTLFSALIFLFIPQFRCQDEQNLEIEPMSNGRHMMQGDCAVHIVDCDHIAWHRTTMIGYNCSGLVNALQCLRDLKRCVSDVVFRTRYLLAHNHASSWPNSSCPQTLERTFYNNTNMSPCERANQTCLFRYADTLFQEVETHDRDGRNRVCYNLLEYILCLHSPQYGCGSEQAVMKIDLKRLHDEEVQRMHAVGCKLPPLKELDCLKNFRMCRDIDIRGRESVYREDQCESSHRTMQCLIDLQCYSVVELQLYQVSIRYQLSPDCDMHSLSDALPVTSQPCADRISDCVVGYVARLDYQDYELPGSWEKYFGPGRDTEPRRLTQVPNEDDHQETMCSAFIDYAECLRFSSTCYELDGGIRHQLIEDEARRRHLYACPLYDSCAVTGTAAVTQGASWLLLGFLFLRALFF</sequence>
<dbReference type="Proteomes" id="UP000271974">
    <property type="component" value="Unassembled WGS sequence"/>
</dbReference>
<gene>
    <name evidence="2" type="ORF">EGW08_003875</name>
</gene>
<protein>
    <recommendedName>
        <fullName evidence="4">GDNF/GAS1 domain-containing protein</fullName>
    </recommendedName>
</protein>
<organism evidence="2 3">
    <name type="scientific">Elysia chlorotica</name>
    <name type="common">Eastern emerald elysia</name>
    <name type="synonym">Sea slug</name>
    <dbReference type="NCBI Taxonomy" id="188477"/>
    <lineage>
        <taxon>Eukaryota</taxon>
        <taxon>Metazoa</taxon>
        <taxon>Spiralia</taxon>
        <taxon>Lophotrochozoa</taxon>
        <taxon>Mollusca</taxon>
        <taxon>Gastropoda</taxon>
        <taxon>Heterobranchia</taxon>
        <taxon>Euthyneura</taxon>
        <taxon>Panpulmonata</taxon>
        <taxon>Sacoglossa</taxon>
        <taxon>Placobranchoidea</taxon>
        <taxon>Plakobranchidae</taxon>
        <taxon>Elysia</taxon>
    </lineage>
</organism>
<proteinExistence type="predicted"/>
<accession>A0A3S1A1Q0</accession>
<dbReference type="AlphaFoldDB" id="A0A3S1A1Q0"/>
<evidence type="ECO:0000313" key="3">
    <source>
        <dbReference type="Proteomes" id="UP000271974"/>
    </source>
</evidence>